<evidence type="ECO:0000313" key="11">
    <source>
        <dbReference type="EMBL" id="OZM73455.1"/>
    </source>
</evidence>
<feature type="transmembrane region" description="Helical" evidence="10">
    <location>
        <begin position="161"/>
        <end position="191"/>
    </location>
</feature>
<accession>A0A263D7T3</accession>
<dbReference type="InParanoid" id="A0A263D7T3"/>
<gene>
    <name evidence="11" type="ORF">CFN78_10920</name>
</gene>
<evidence type="ECO:0000256" key="2">
    <source>
        <dbReference type="ARBA" id="ARBA00004687"/>
    </source>
</evidence>
<dbReference type="GO" id="GO:0004376">
    <property type="term" value="F:GPI mannosyltransferase activity"/>
    <property type="evidence" value="ECO:0007669"/>
    <property type="project" value="InterPro"/>
</dbReference>
<organism evidence="11 12">
    <name type="scientific">Amycolatopsis antarctica</name>
    <dbReference type="NCBI Taxonomy" id="1854586"/>
    <lineage>
        <taxon>Bacteria</taxon>
        <taxon>Bacillati</taxon>
        <taxon>Actinomycetota</taxon>
        <taxon>Actinomycetes</taxon>
        <taxon>Pseudonocardiales</taxon>
        <taxon>Pseudonocardiaceae</taxon>
        <taxon>Amycolatopsis</taxon>
    </lineage>
</organism>
<keyword evidence="4" id="KW-0328">Glycosyltransferase</keyword>
<dbReference type="EMBL" id="NKYE01000005">
    <property type="protein sequence ID" value="OZM73455.1"/>
    <property type="molecule type" value="Genomic_DNA"/>
</dbReference>
<evidence type="ECO:0000256" key="3">
    <source>
        <dbReference type="ARBA" id="ARBA00022502"/>
    </source>
</evidence>
<evidence type="ECO:0000256" key="1">
    <source>
        <dbReference type="ARBA" id="ARBA00004477"/>
    </source>
</evidence>
<evidence type="ECO:0000256" key="10">
    <source>
        <dbReference type="SAM" id="Phobius"/>
    </source>
</evidence>
<feature type="transmembrane region" description="Helical" evidence="10">
    <location>
        <begin position="348"/>
        <end position="369"/>
    </location>
</feature>
<keyword evidence="9 10" id="KW-0472">Membrane</keyword>
<keyword evidence="8 10" id="KW-1133">Transmembrane helix</keyword>
<keyword evidence="12" id="KW-1185">Reference proteome</keyword>
<keyword evidence="7" id="KW-0256">Endoplasmic reticulum</keyword>
<dbReference type="OrthoDB" id="151635at2"/>
<dbReference type="Proteomes" id="UP000242444">
    <property type="component" value="Unassembled WGS sequence"/>
</dbReference>
<evidence type="ECO:0000256" key="9">
    <source>
        <dbReference type="ARBA" id="ARBA00023136"/>
    </source>
</evidence>
<dbReference type="PANTHER" id="PTHR12468">
    <property type="entry name" value="GPI MANNOSYLTRANSFERASE 2"/>
    <property type="match status" value="1"/>
</dbReference>
<keyword evidence="3" id="KW-0337">GPI-anchor biosynthesis</keyword>
<evidence type="ECO:0000313" key="12">
    <source>
        <dbReference type="Proteomes" id="UP000242444"/>
    </source>
</evidence>
<evidence type="ECO:0008006" key="13">
    <source>
        <dbReference type="Google" id="ProtNLM"/>
    </source>
</evidence>
<keyword evidence="5" id="KW-0808">Transferase</keyword>
<proteinExistence type="predicted"/>
<dbReference type="GO" id="GO:0006506">
    <property type="term" value="P:GPI anchor biosynthetic process"/>
    <property type="evidence" value="ECO:0007669"/>
    <property type="project" value="UniProtKB-UniPathway"/>
</dbReference>
<dbReference type="AlphaFoldDB" id="A0A263D7T3"/>
<comment type="subcellular location">
    <subcellularLocation>
        <location evidence="1">Endoplasmic reticulum membrane</location>
        <topology evidence="1">Multi-pass membrane protein</topology>
    </subcellularLocation>
</comment>
<dbReference type="InterPro" id="IPR007315">
    <property type="entry name" value="PIG-V/Gpi18"/>
</dbReference>
<evidence type="ECO:0000256" key="6">
    <source>
        <dbReference type="ARBA" id="ARBA00022692"/>
    </source>
</evidence>
<evidence type="ECO:0000256" key="5">
    <source>
        <dbReference type="ARBA" id="ARBA00022679"/>
    </source>
</evidence>
<sequence>MIYLAIREFGVLMLWIAGRIGEFDLVTALTVWDGQWYLGIAAGGYADTPDTLADAYGTQSAETPLAFFPGYPTIVRWAEHLPGLTLAGAALLVSTASGVLAAYALARLGRIVRGGSPVAGYVLVALFAAAPMGVVLSMAYSEAMFCALAAWALVFVLERRWLWAGGCCALAGLVRPTVVALVLAVALAALLHALRSRHLPSRVGAVLGAAIAPAGLLGYLSWAGDWIRPQADWLDRMGSWTELQENGWGSHFDGGLATTRFAGTAITRLDVWQDVAAVLVAAGFVALLVFAYRRRLEWPLLVYGAGVLVMTLGSAGLMTSKARLLLPAFTLLVPVAVALARRRTATRALVLGGAAVASSWFGYCALIIWENAI</sequence>
<comment type="pathway">
    <text evidence="2">Glycolipid biosynthesis; glycosylphosphatidylinositol-anchor biosynthesis.</text>
</comment>
<feature type="transmembrane region" description="Helical" evidence="10">
    <location>
        <begin position="324"/>
        <end position="341"/>
    </location>
</feature>
<feature type="transmembrane region" description="Helical" evidence="10">
    <location>
        <begin position="86"/>
        <end position="106"/>
    </location>
</feature>
<evidence type="ECO:0000256" key="4">
    <source>
        <dbReference type="ARBA" id="ARBA00022676"/>
    </source>
</evidence>
<keyword evidence="6 10" id="KW-0812">Transmembrane</keyword>
<evidence type="ECO:0000256" key="7">
    <source>
        <dbReference type="ARBA" id="ARBA00022824"/>
    </source>
</evidence>
<dbReference type="GO" id="GO:0016020">
    <property type="term" value="C:membrane"/>
    <property type="evidence" value="ECO:0007669"/>
    <property type="project" value="GOC"/>
</dbReference>
<dbReference type="UniPathway" id="UPA00196"/>
<protein>
    <recommendedName>
        <fullName evidence="13">Glycosyltransferase RgtA/B/C/D-like domain-containing protein</fullName>
    </recommendedName>
</protein>
<feature type="transmembrane region" description="Helical" evidence="10">
    <location>
        <begin position="275"/>
        <end position="293"/>
    </location>
</feature>
<feature type="transmembrane region" description="Helical" evidence="10">
    <location>
        <begin position="118"/>
        <end position="141"/>
    </location>
</feature>
<dbReference type="PANTHER" id="PTHR12468:SF2">
    <property type="entry name" value="GPI MANNOSYLTRANSFERASE 2"/>
    <property type="match status" value="1"/>
</dbReference>
<reference evidence="11 12" key="1">
    <citation type="submission" date="2017-07" db="EMBL/GenBank/DDBJ databases">
        <title>Amycolatopsis antarcticus sp. nov., isolated from the surface of an Antarcticus brown macroalga.</title>
        <authorList>
            <person name="Wang J."/>
            <person name="Leiva S."/>
            <person name="Huang J."/>
            <person name="Huang Y."/>
        </authorList>
    </citation>
    <scope>NUCLEOTIDE SEQUENCE [LARGE SCALE GENOMIC DNA]</scope>
    <source>
        <strain evidence="11 12">AU-G6</strain>
    </source>
</reference>
<feature type="transmembrane region" description="Helical" evidence="10">
    <location>
        <begin position="203"/>
        <end position="222"/>
    </location>
</feature>
<name>A0A263D7T3_9PSEU</name>
<comment type="caution">
    <text evidence="11">The sequence shown here is derived from an EMBL/GenBank/DDBJ whole genome shotgun (WGS) entry which is preliminary data.</text>
</comment>
<feature type="transmembrane region" description="Helical" evidence="10">
    <location>
        <begin position="300"/>
        <end position="318"/>
    </location>
</feature>
<evidence type="ECO:0000256" key="8">
    <source>
        <dbReference type="ARBA" id="ARBA00022989"/>
    </source>
</evidence>
<dbReference type="GO" id="GO:0000009">
    <property type="term" value="F:alpha-1,6-mannosyltransferase activity"/>
    <property type="evidence" value="ECO:0007669"/>
    <property type="project" value="InterPro"/>
</dbReference>